<evidence type="ECO:0000256" key="9">
    <source>
        <dbReference type="SAM" id="MobiDB-lite"/>
    </source>
</evidence>
<proteinExistence type="inferred from homology"/>
<evidence type="ECO:0000256" key="4">
    <source>
        <dbReference type="ARBA" id="ARBA00021800"/>
    </source>
</evidence>
<dbReference type="GO" id="GO:0005730">
    <property type="term" value="C:nucleolus"/>
    <property type="evidence" value="ECO:0007669"/>
    <property type="project" value="UniProtKB-SubCell"/>
</dbReference>
<dbReference type="PANTHER" id="PTHR12311:SF7">
    <property type="entry name" value="ACTIVATOR OF BASAL TRANSCRIPTION 1"/>
    <property type="match status" value="1"/>
</dbReference>
<protein>
    <recommendedName>
        <fullName evidence="3">Pre-rRNA-processing protein ESF2</fullName>
    </recommendedName>
    <alternativeName>
        <fullName evidence="8">18S rRNA factor 2</fullName>
    </alternativeName>
    <alternativeName>
        <fullName evidence="4">Pre-rRNA-processing protein esf2</fullName>
    </alternativeName>
</protein>
<comment type="function">
    <text evidence="7">Involved in the small subunit (SSU) processome assembly and function, and in the 18S rRNA synthesis. Required for the early cleavages at sites A0, A1 and A2.</text>
</comment>
<dbReference type="InterPro" id="IPR035979">
    <property type="entry name" value="RBD_domain_sf"/>
</dbReference>
<accession>A0A1J9QVV2</accession>
<dbReference type="InterPro" id="IPR012677">
    <property type="entry name" value="Nucleotide-bd_a/b_plait_sf"/>
</dbReference>
<evidence type="ECO:0000313" key="10">
    <source>
        <dbReference type="EMBL" id="OJD19988.1"/>
    </source>
</evidence>
<keyword evidence="5" id="KW-0694">RNA-binding</keyword>
<keyword evidence="11" id="KW-1185">Reference proteome</keyword>
<feature type="compositionally biased region" description="Basic and acidic residues" evidence="9">
    <location>
        <begin position="23"/>
        <end position="34"/>
    </location>
</feature>
<dbReference type="OrthoDB" id="287393at2759"/>
<evidence type="ECO:0000256" key="5">
    <source>
        <dbReference type="ARBA" id="ARBA00022884"/>
    </source>
</evidence>
<dbReference type="CDD" id="cd12263">
    <property type="entry name" value="RRM_ABT1_like"/>
    <property type="match status" value="1"/>
</dbReference>
<dbReference type="GO" id="GO:0000480">
    <property type="term" value="P:endonucleolytic cleavage in 5'-ETS of tricistronic rRNA transcript (SSU-rRNA, 5.8S rRNA, LSU-rRNA)"/>
    <property type="evidence" value="ECO:0007669"/>
    <property type="project" value="TreeGrafter"/>
</dbReference>
<evidence type="ECO:0000256" key="3">
    <source>
        <dbReference type="ARBA" id="ARBA00013906"/>
    </source>
</evidence>
<dbReference type="GO" id="GO:0000447">
    <property type="term" value="P:endonucleolytic cleavage in ITS1 to separate SSU-rRNA from 5.8S rRNA and LSU-rRNA from tricistronic rRNA transcript (SSU-rRNA, 5.8S rRNA, LSU-rRNA)"/>
    <property type="evidence" value="ECO:0007669"/>
    <property type="project" value="TreeGrafter"/>
</dbReference>
<keyword evidence="6" id="KW-0539">Nucleus</keyword>
<dbReference type="PANTHER" id="PTHR12311">
    <property type="entry name" value="ACTIVATOR OF BASAL TRANSCRIPTION 1"/>
    <property type="match status" value="1"/>
</dbReference>
<evidence type="ECO:0000313" key="11">
    <source>
        <dbReference type="Proteomes" id="UP000182235"/>
    </source>
</evidence>
<dbReference type="EMBL" id="LGRN01000001">
    <property type="protein sequence ID" value="OJD19988.1"/>
    <property type="molecule type" value="Genomic_DNA"/>
</dbReference>
<dbReference type="Gene3D" id="3.30.70.330">
    <property type="match status" value="1"/>
</dbReference>
<dbReference type="InterPro" id="IPR034353">
    <property type="entry name" value="ABT1/ESF2_RRM"/>
</dbReference>
<dbReference type="Proteomes" id="UP000182235">
    <property type="component" value="Unassembled WGS sequence"/>
</dbReference>
<dbReference type="STRING" id="1447872.A0A1J9QVV2"/>
<comment type="subcellular location">
    <subcellularLocation>
        <location evidence="1">Nucleus</location>
        <location evidence="1">Nucleolus</location>
    </subcellularLocation>
</comment>
<dbReference type="GO" id="GO:0034462">
    <property type="term" value="P:small-subunit processome assembly"/>
    <property type="evidence" value="ECO:0007669"/>
    <property type="project" value="TreeGrafter"/>
</dbReference>
<evidence type="ECO:0000256" key="6">
    <source>
        <dbReference type="ARBA" id="ARBA00023242"/>
    </source>
</evidence>
<dbReference type="AlphaFoldDB" id="A0A1J9QVV2"/>
<sequence>MEYSELLGITSGDDDDGTSDYGNDFKHQALESKARAARRSWTSVSRDFSDLQSDHHTSDNEDKDKQSRTGLPVKKRKINRRRAEAVPSEEGNEDKNEATLSPTKSPAENAKAFKTPKNKKTGVIYFSSLPPYLKPGALKNLLETRGFEPITRIFLTPLIPNDPRQKGNKRKMYSDGWVEFASKKTAKLCAETLNARTIGGRGFYRDDLLNVKYLHKFGWADLMEQVQKERSEREARKRIEDTQARKEQKLYLEGVEAGRAVHGMARKREEKERCLAQSSKGDVPAKAPTVRRRFKQNDIITKKREYGDFIDEDAKKVLASIF</sequence>
<evidence type="ECO:0000256" key="1">
    <source>
        <dbReference type="ARBA" id="ARBA00004604"/>
    </source>
</evidence>
<organism evidence="10 11">
    <name type="scientific">Emergomyces pasteurianus Ep9510</name>
    <dbReference type="NCBI Taxonomy" id="1447872"/>
    <lineage>
        <taxon>Eukaryota</taxon>
        <taxon>Fungi</taxon>
        <taxon>Dikarya</taxon>
        <taxon>Ascomycota</taxon>
        <taxon>Pezizomycotina</taxon>
        <taxon>Eurotiomycetes</taxon>
        <taxon>Eurotiomycetidae</taxon>
        <taxon>Onygenales</taxon>
        <taxon>Ajellomycetaceae</taxon>
        <taxon>Emergomyces</taxon>
    </lineage>
</organism>
<name>A0A1J9QVV2_9EURO</name>
<feature type="compositionally biased region" description="Basic and acidic residues" evidence="9">
    <location>
        <begin position="47"/>
        <end position="67"/>
    </location>
</feature>
<evidence type="ECO:0000256" key="2">
    <source>
        <dbReference type="ARBA" id="ARBA00005819"/>
    </source>
</evidence>
<dbReference type="InterPro" id="IPR039119">
    <property type="entry name" value="ABT1/Esf2"/>
</dbReference>
<gene>
    <name evidence="10" type="ORF">AJ78_00003</name>
</gene>
<dbReference type="GO" id="GO:0000472">
    <property type="term" value="P:endonucleolytic cleavage to generate mature 5'-end of SSU-rRNA from (SSU-rRNA, 5.8S rRNA, LSU-rRNA)"/>
    <property type="evidence" value="ECO:0007669"/>
    <property type="project" value="TreeGrafter"/>
</dbReference>
<dbReference type="GO" id="GO:0003723">
    <property type="term" value="F:RNA binding"/>
    <property type="evidence" value="ECO:0007669"/>
    <property type="project" value="UniProtKB-KW"/>
</dbReference>
<feature type="region of interest" description="Disordered" evidence="9">
    <location>
        <begin position="1"/>
        <end position="114"/>
    </location>
</feature>
<comment type="caution">
    <text evidence="10">The sequence shown here is derived from an EMBL/GenBank/DDBJ whole genome shotgun (WGS) entry which is preliminary data.</text>
</comment>
<evidence type="ECO:0000256" key="8">
    <source>
        <dbReference type="ARBA" id="ARBA00032634"/>
    </source>
</evidence>
<dbReference type="SUPFAM" id="SSF54928">
    <property type="entry name" value="RNA-binding domain, RBD"/>
    <property type="match status" value="1"/>
</dbReference>
<comment type="similarity">
    <text evidence="2">Belongs to the ESF2/ABP1 family.</text>
</comment>
<reference evidence="10 11" key="1">
    <citation type="submission" date="2015-07" db="EMBL/GenBank/DDBJ databases">
        <title>Emmonsia species relationships and genome sequence.</title>
        <authorList>
            <consortium name="The Broad Institute Genomics Platform"/>
            <person name="Cuomo C.A."/>
            <person name="Munoz J.F."/>
            <person name="Imamovic A."/>
            <person name="Priest M.E."/>
            <person name="Young S."/>
            <person name="Clay O.K."/>
            <person name="McEwen J.G."/>
        </authorList>
    </citation>
    <scope>NUCLEOTIDE SEQUENCE [LARGE SCALE GENOMIC DNA]</scope>
    <source>
        <strain evidence="10 11">UAMH 9510</strain>
    </source>
</reference>
<evidence type="ECO:0000256" key="7">
    <source>
        <dbReference type="ARBA" id="ARBA00025024"/>
    </source>
</evidence>